<dbReference type="EMBL" id="BARU01048803">
    <property type="protein sequence ID" value="GAH99302.1"/>
    <property type="molecule type" value="Genomic_DNA"/>
</dbReference>
<organism evidence="1">
    <name type="scientific">marine sediment metagenome</name>
    <dbReference type="NCBI Taxonomy" id="412755"/>
    <lineage>
        <taxon>unclassified sequences</taxon>
        <taxon>metagenomes</taxon>
        <taxon>ecological metagenomes</taxon>
    </lineage>
</organism>
<feature type="non-terminal residue" evidence="1">
    <location>
        <position position="63"/>
    </location>
</feature>
<dbReference type="AlphaFoldDB" id="X1JYR8"/>
<comment type="caution">
    <text evidence="1">The sequence shown here is derived from an EMBL/GenBank/DDBJ whole genome shotgun (WGS) entry which is preliminary data.</text>
</comment>
<sequence length="63" mass="7434">PLYARSSFPDRLPLDEQYVAVKSSLYARLVKSMLSEEEWNPLKKKIEWFTAMDKKKKESEVVV</sequence>
<feature type="non-terminal residue" evidence="1">
    <location>
        <position position="1"/>
    </location>
</feature>
<evidence type="ECO:0000313" key="1">
    <source>
        <dbReference type="EMBL" id="GAH99302.1"/>
    </source>
</evidence>
<protein>
    <submittedName>
        <fullName evidence="1">Uncharacterized protein</fullName>
    </submittedName>
</protein>
<accession>X1JYR8</accession>
<reference evidence="1" key="1">
    <citation type="journal article" date="2014" name="Front. Microbiol.">
        <title>High frequency of phylogenetically diverse reductive dehalogenase-homologous genes in deep subseafloor sedimentary metagenomes.</title>
        <authorList>
            <person name="Kawai M."/>
            <person name="Futagami T."/>
            <person name="Toyoda A."/>
            <person name="Takaki Y."/>
            <person name="Nishi S."/>
            <person name="Hori S."/>
            <person name="Arai W."/>
            <person name="Tsubouchi T."/>
            <person name="Morono Y."/>
            <person name="Uchiyama I."/>
            <person name="Ito T."/>
            <person name="Fujiyama A."/>
            <person name="Inagaki F."/>
            <person name="Takami H."/>
        </authorList>
    </citation>
    <scope>NUCLEOTIDE SEQUENCE</scope>
    <source>
        <strain evidence="1">Expedition CK06-06</strain>
    </source>
</reference>
<gene>
    <name evidence="1" type="ORF">S03H2_72304</name>
</gene>
<proteinExistence type="predicted"/>
<name>X1JYR8_9ZZZZ</name>